<accession>A0A1C7NES4</accession>
<dbReference type="PANTHER" id="PTHR15341:SF3">
    <property type="entry name" value="NUCLEAR NUCLEIC ACID-BINDING PROTEIN C1D"/>
    <property type="match status" value="1"/>
</dbReference>
<dbReference type="PANTHER" id="PTHR15341">
    <property type="entry name" value="SUN-COR STEROID HORMONE RECEPTOR CO-REPRESSOR"/>
    <property type="match status" value="1"/>
</dbReference>
<dbReference type="OrthoDB" id="10261072at2759"/>
<evidence type="ECO:0000256" key="2">
    <source>
        <dbReference type="ARBA" id="ARBA00009154"/>
    </source>
</evidence>
<dbReference type="GO" id="GO:0000178">
    <property type="term" value="C:exosome (RNase complex)"/>
    <property type="evidence" value="ECO:0007669"/>
    <property type="project" value="TreeGrafter"/>
</dbReference>
<dbReference type="GO" id="GO:0003723">
    <property type="term" value="F:RNA binding"/>
    <property type="evidence" value="ECO:0007669"/>
    <property type="project" value="UniProtKB-UniRule"/>
</dbReference>
<organism evidence="8 9">
    <name type="scientific">Choanephora cucurbitarum</name>
    <dbReference type="NCBI Taxonomy" id="101091"/>
    <lineage>
        <taxon>Eukaryota</taxon>
        <taxon>Fungi</taxon>
        <taxon>Fungi incertae sedis</taxon>
        <taxon>Mucoromycota</taxon>
        <taxon>Mucoromycotina</taxon>
        <taxon>Mucoromycetes</taxon>
        <taxon>Mucorales</taxon>
        <taxon>Mucorineae</taxon>
        <taxon>Choanephoraceae</taxon>
        <taxon>Choanephoroideae</taxon>
        <taxon>Choanephora</taxon>
    </lineage>
</organism>
<dbReference type="InParanoid" id="A0A1C7NES4"/>
<reference evidence="8 9" key="1">
    <citation type="submission" date="2016-03" db="EMBL/GenBank/DDBJ databases">
        <title>Choanephora cucurbitarum.</title>
        <authorList>
            <person name="Min B."/>
            <person name="Park H."/>
            <person name="Park J.-H."/>
            <person name="Shin H.-D."/>
            <person name="Choi I.-G."/>
        </authorList>
    </citation>
    <scope>NUCLEOTIDE SEQUENCE [LARGE SCALE GENOMIC DNA]</scope>
    <source>
        <strain evidence="8 9">KUS-F28377</strain>
    </source>
</reference>
<evidence type="ECO:0000256" key="1">
    <source>
        <dbReference type="ARBA" id="ARBA00004123"/>
    </source>
</evidence>
<feature type="region of interest" description="Disordered" evidence="7">
    <location>
        <begin position="20"/>
        <end position="141"/>
    </location>
</feature>
<dbReference type="Proteomes" id="UP000093000">
    <property type="component" value="Unassembled WGS sequence"/>
</dbReference>
<evidence type="ECO:0000256" key="4">
    <source>
        <dbReference type="ARBA" id="ARBA00022884"/>
    </source>
</evidence>
<evidence type="ECO:0000256" key="3">
    <source>
        <dbReference type="ARBA" id="ARBA00022552"/>
    </source>
</evidence>
<evidence type="ECO:0000256" key="6">
    <source>
        <dbReference type="RuleBase" id="RU368003"/>
    </source>
</evidence>
<gene>
    <name evidence="8" type="primary">C1d_1</name>
    <name evidence="8" type="ORF">A0J61_06115</name>
</gene>
<dbReference type="GO" id="GO:0000460">
    <property type="term" value="P:maturation of 5.8S rRNA"/>
    <property type="evidence" value="ECO:0007669"/>
    <property type="project" value="TreeGrafter"/>
</dbReference>
<comment type="similarity">
    <text evidence="2 6">Belongs to the C1D family.</text>
</comment>
<dbReference type="EMBL" id="LUGH01000354">
    <property type="protein sequence ID" value="OBZ85834.1"/>
    <property type="molecule type" value="Genomic_DNA"/>
</dbReference>
<comment type="subcellular location">
    <subcellularLocation>
        <location evidence="1 6">Nucleus</location>
    </subcellularLocation>
</comment>
<evidence type="ECO:0000256" key="5">
    <source>
        <dbReference type="ARBA" id="ARBA00023242"/>
    </source>
</evidence>
<sequence length="346" mass="40030">MSMDDKWEFDMPKFWDFTNSIPQQRPNESWFCEKNISGPSFPVQDKPKQTQPTKCSKLSVFDRLARENTVASTSKLNHKQPTDKVQPPRLKKTLSDHTSSFQPRPPHTRKRLREGNKPVESIPSTNGDRKEDAHLDSTNKRFKTKPKLIEITTAGLEQVKARPRKLLKGTVNYSHSNVVSDEDFSLKCTMNEEERRRLPEITIARAILAREDLRQIPKKAVRALRSRLQVVKKHLDPLLARPINDVFSKLSLNERYELEVLLSYSLNTLFYIYMRTQGTDPQKHVVMKELARVQQYIQKLKKAVGKEEKPNMKVDKEAASRFIKAALTEENSTKRKLEDTESSSSD</sequence>
<keyword evidence="4 6" id="KW-0694">RNA-binding</keyword>
<dbReference type="InterPro" id="IPR007146">
    <property type="entry name" value="Sas10/Utp3/C1D"/>
</dbReference>
<dbReference type="GO" id="GO:0005730">
    <property type="term" value="C:nucleolus"/>
    <property type="evidence" value="ECO:0007669"/>
    <property type="project" value="TreeGrafter"/>
</dbReference>
<evidence type="ECO:0000256" key="7">
    <source>
        <dbReference type="SAM" id="MobiDB-lite"/>
    </source>
</evidence>
<dbReference type="Pfam" id="PF04000">
    <property type="entry name" value="Sas10_Utp3"/>
    <property type="match status" value="1"/>
</dbReference>
<proteinExistence type="inferred from homology"/>
<dbReference type="AlphaFoldDB" id="A0A1C7NES4"/>
<keyword evidence="3 6" id="KW-0698">rRNA processing</keyword>
<evidence type="ECO:0000313" key="9">
    <source>
        <dbReference type="Proteomes" id="UP000093000"/>
    </source>
</evidence>
<dbReference type="InterPro" id="IPR011082">
    <property type="entry name" value="Exosome-assoc_fac/DNA_repair"/>
</dbReference>
<keyword evidence="5 6" id="KW-0539">Nucleus</keyword>
<evidence type="ECO:0000313" key="8">
    <source>
        <dbReference type="EMBL" id="OBZ85834.1"/>
    </source>
</evidence>
<comment type="caution">
    <text evidence="8">The sequence shown here is derived from an EMBL/GenBank/DDBJ whole genome shotgun (WGS) entry which is preliminary data.</text>
</comment>
<name>A0A1C7NES4_9FUNG</name>
<comment type="function">
    <text evidence="6">Required for exosome-dependent processing of pre-rRNA and small nucleolar RNA (snRNA) precursors. Involved in processing of 35S pre-rRNA at the A0, A1 and A2 sites.</text>
</comment>
<dbReference type="GO" id="GO:0010468">
    <property type="term" value="P:regulation of gene expression"/>
    <property type="evidence" value="ECO:0007669"/>
    <property type="project" value="TreeGrafter"/>
</dbReference>
<dbReference type="GO" id="GO:0003677">
    <property type="term" value="F:DNA binding"/>
    <property type="evidence" value="ECO:0007669"/>
    <property type="project" value="TreeGrafter"/>
</dbReference>
<protein>
    <recommendedName>
        <fullName evidence="6">Exosome complex protein</fullName>
    </recommendedName>
</protein>
<feature type="compositionally biased region" description="Basic and acidic residues" evidence="7">
    <location>
        <begin position="127"/>
        <end position="139"/>
    </location>
</feature>
<feature type="non-terminal residue" evidence="8">
    <location>
        <position position="346"/>
    </location>
</feature>
<keyword evidence="9" id="KW-1185">Reference proteome</keyword>
<dbReference type="STRING" id="101091.A0A1C7NES4"/>